<sequence>MEIFLELNFCLRFLRRGTHTQALLTEFLKVSERNEKHKIHWYDQTSAALKKSKQAITQAATLAHPTPNESLELQVDISDYAMSGARNINLFMIGNY</sequence>
<evidence type="ECO:0000259" key="1">
    <source>
        <dbReference type="Pfam" id="PF17919"/>
    </source>
</evidence>
<dbReference type="AlphaFoldDB" id="A0A8X6QYV4"/>
<dbReference type="Pfam" id="PF17919">
    <property type="entry name" value="RT_RNaseH_2"/>
    <property type="match status" value="1"/>
</dbReference>
<dbReference type="EMBL" id="BMAW01039477">
    <property type="protein sequence ID" value="GFU56010.1"/>
    <property type="molecule type" value="Genomic_DNA"/>
</dbReference>
<dbReference type="InterPro" id="IPR041577">
    <property type="entry name" value="RT_RNaseH_2"/>
</dbReference>
<dbReference type="InterPro" id="IPR043502">
    <property type="entry name" value="DNA/RNA_pol_sf"/>
</dbReference>
<reference evidence="2" key="1">
    <citation type="submission" date="2020-08" db="EMBL/GenBank/DDBJ databases">
        <title>Multicomponent nature underlies the extraordinary mechanical properties of spider dragline silk.</title>
        <authorList>
            <person name="Kono N."/>
            <person name="Nakamura H."/>
            <person name="Mori M."/>
            <person name="Yoshida Y."/>
            <person name="Ohtoshi R."/>
            <person name="Malay A.D."/>
            <person name="Moran D.A.P."/>
            <person name="Tomita M."/>
            <person name="Numata K."/>
            <person name="Arakawa K."/>
        </authorList>
    </citation>
    <scope>NUCLEOTIDE SEQUENCE</scope>
</reference>
<proteinExistence type="predicted"/>
<gene>
    <name evidence="2" type="ORF">NPIL_28601</name>
</gene>
<protein>
    <recommendedName>
        <fullName evidence="1">Reverse transcriptase/retrotransposon-derived protein RNase H-like domain-containing protein</fullName>
    </recommendedName>
</protein>
<evidence type="ECO:0000313" key="3">
    <source>
        <dbReference type="Proteomes" id="UP000887013"/>
    </source>
</evidence>
<name>A0A8X6QYV4_NEPPI</name>
<evidence type="ECO:0000313" key="2">
    <source>
        <dbReference type="EMBL" id="GFU56010.1"/>
    </source>
</evidence>
<dbReference type="Gene3D" id="3.30.70.270">
    <property type="match status" value="1"/>
</dbReference>
<organism evidence="2 3">
    <name type="scientific">Nephila pilipes</name>
    <name type="common">Giant wood spider</name>
    <name type="synonym">Nephila maculata</name>
    <dbReference type="NCBI Taxonomy" id="299642"/>
    <lineage>
        <taxon>Eukaryota</taxon>
        <taxon>Metazoa</taxon>
        <taxon>Ecdysozoa</taxon>
        <taxon>Arthropoda</taxon>
        <taxon>Chelicerata</taxon>
        <taxon>Arachnida</taxon>
        <taxon>Araneae</taxon>
        <taxon>Araneomorphae</taxon>
        <taxon>Entelegynae</taxon>
        <taxon>Araneoidea</taxon>
        <taxon>Nephilidae</taxon>
        <taxon>Nephila</taxon>
    </lineage>
</organism>
<feature type="domain" description="Reverse transcriptase/retrotransposon-derived protein RNase H-like" evidence="1">
    <location>
        <begin position="41"/>
        <end position="84"/>
    </location>
</feature>
<accession>A0A8X6QYV4</accession>
<dbReference type="GO" id="GO:0071897">
    <property type="term" value="P:DNA biosynthetic process"/>
    <property type="evidence" value="ECO:0007669"/>
    <property type="project" value="UniProtKB-ARBA"/>
</dbReference>
<dbReference type="SUPFAM" id="SSF56672">
    <property type="entry name" value="DNA/RNA polymerases"/>
    <property type="match status" value="1"/>
</dbReference>
<comment type="caution">
    <text evidence="2">The sequence shown here is derived from an EMBL/GenBank/DDBJ whole genome shotgun (WGS) entry which is preliminary data.</text>
</comment>
<dbReference type="InterPro" id="IPR043128">
    <property type="entry name" value="Rev_trsase/Diguanyl_cyclase"/>
</dbReference>
<dbReference type="Proteomes" id="UP000887013">
    <property type="component" value="Unassembled WGS sequence"/>
</dbReference>
<keyword evidence="3" id="KW-1185">Reference proteome</keyword>